<organism evidence="3 4">
    <name type="scientific">Parahaliea maris</name>
    <dbReference type="NCBI Taxonomy" id="2716870"/>
    <lineage>
        <taxon>Bacteria</taxon>
        <taxon>Pseudomonadati</taxon>
        <taxon>Pseudomonadota</taxon>
        <taxon>Gammaproteobacteria</taxon>
        <taxon>Cellvibrionales</taxon>
        <taxon>Halieaceae</taxon>
        <taxon>Parahaliea</taxon>
    </lineage>
</organism>
<dbReference type="AlphaFoldDB" id="A0A5C9A7E9"/>
<feature type="signal peptide" evidence="2">
    <location>
        <begin position="1"/>
        <end position="23"/>
    </location>
</feature>
<evidence type="ECO:0000313" key="4">
    <source>
        <dbReference type="Proteomes" id="UP000321039"/>
    </source>
</evidence>
<reference evidence="3 4" key="1">
    <citation type="submission" date="2019-08" db="EMBL/GenBank/DDBJ databases">
        <title>Parahaliea maris sp. nov., isolated from the surface seawater.</title>
        <authorList>
            <person name="Liu Y."/>
        </authorList>
    </citation>
    <scope>NUCLEOTIDE SEQUENCE [LARGE SCALE GENOMIC DNA]</scope>
    <source>
        <strain evidence="3 4">HSLHS9</strain>
    </source>
</reference>
<sequence length="198" mass="21622">MKTIRFTSVVLATSLLCSAELIAQSGKLTNLMSDQEMRAMGLDNLSGEQQDLLLQWILQRSGSVADAEPEAIPSPTVTEAQGVAANEPREASTSAQAVAQSGTSAATASSQPTATYQDFGKARPLPDDMRSRILGKFEGWSGDTRFKLENGQVWQQRYKTTWRTEMDSPEVVITRHLLGLHRMEVVGTGQSVPVKRVK</sequence>
<accession>A0A5C9A7E9</accession>
<feature type="region of interest" description="Disordered" evidence="1">
    <location>
        <begin position="67"/>
        <end position="127"/>
    </location>
</feature>
<dbReference type="Proteomes" id="UP000321039">
    <property type="component" value="Unassembled WGS sequence"/>
</dbReference>
<feature type="chain" id="PRO_5022972098" description="Toxin co-regulated pilus biosynthesis protein Q C-terminal domain-containing protein" evidence="2">
    <location>
        <begin position="24"/>
        <end position="198"/>
    </location>
</feature>
<evidence type="ECO:0000313" key="3">
    <source>
        <dbReference type="EMBL" id="TXS95954.1"/>
    </source>
</evidence>
<evidence type="ECO:0000256" key="2">
    <source>
        <dbReference type="SAM" id="SignalP"/>
    </source>
</evidence>
<dbReference type="EMBL" id="VRZA01000001">
    <property type="protein sequence ID" value="TXS95954.1"/>
    <property type="molecule type" value="Genomic_DNA"/>
</dbReference>
<protein>
    <recommendedName>
        <fullName evidence="5">Toxin co-regulated pilus biosynthesis protein Q C-terminal domain-containing protein</fullName>
    </recommendedName>
</protein>
<comment type="caution">
    <text evidence="3">The sequence shown here is derived from an EMBL/GenBank/DDBJ whole genome shotgun (WGS) entry which is preliminary data.</text>
</comment>
<keyword evidence="4" id="KW-1185">Reference proteome</keyword>
<gene>
    <name evidence="3" type="ORF">FV139_00115</name>
</gene>
<evidence type="ECO:0008006" key="5">
    <source>
        <dbReference type="Google" id="ProtNLM"/>
    </source>
</evidence>
<evidence type="ECO:0000256" key="1">
    <source>
        <dbReference type="SAM" id="MobiDB-lite"/>
    </source>
</evidence>
<feature type="compositionally biased region" description="Low complexity" evidence="1">
    <location>
        <begin position="91"/>
        <end position="115"/>
    </location>
</feature>
<name>A0A5C9A7E9_9GAMM</name>
<dbReference type="RefSeq" id="WP_148066224.1">
    <property type="nucleotide sequence ID" value="NZ_VRZA01000001.1"/>
</dbReference>
<keyword evidence="2" id="KW-0732">Signal</keyword>
<proteinExistence type="predicted"/>